<evidence type="ECO:0000256" key="4">
    <source>
        <dbReference type="ARBA" id="ARBA00013303"/>
    </source>
</evidence>
<evidence type="ECO:0000256" key="7">
    <source>
        <dbReference type="ARBA" id="ARBA00032230"/>
    </source>
</evidence>
<dbReference type="PROSITE" id="PS00608">
    <property type="entry name" value="GLYCOSYL_HYDROL_F2_2"/>
    <property type="match status" value="1"/>
</dbReference>
<feature type="compositionally biased region" description="Basic and acidic residues" evidence="8">
    <location>
        <begin position="763"/>
        <end position="772"/>
    </location>
</feature>
<dbReference type="HOGENOM" id="CLU_002346_0_0_11"/>
<dbReference type="InterPro" id="IPR036156">
    <property type="entry name" value="Beta-gal/glucu_dom_sf"/>
</dbReference>
<dbReference type="PANTHER" id="PTHR46323">
    <property type="entry name" value="BETA-GALACTOSIDASE"/>
    <property type="match status" value="1"/>
</dbReference>
<dbReference type="Gene3D" id="3.20.20.80">
    <property type="entry name" value="Glycosidases"/>
    <property type="match status" value="1"/>
</dbReference>
<dbReference type="SUPFAM" id="SSF49303">
    <property type="entry name" value="beta-Galactosidase/glucuronidase domain"/>
    <property type="match status" value="2"/>
</dbReference>
<evidence type="ECO:0000256" key="2">
    <source>
        <dbReference type="ARBA" id="ARBA00007401"/>
    </source>
</evidence>
<dbReference type="SUPFAM" id="SSF74650">
    <property type="entry name" value="Galactose mutarotase-like"/>
    <property type="match status" value="1"/>
</dbReference>
<dbReference type="InterPro" id="IPR014718">
    <property type="entry name" value="GH-type_carb-bd"/>
</dbReference>
<gene>
    <name evidence="10" type="ORF">VO01_09795</name>
</gene>
<evidence type="ECO:0000256" key="1">
    <source>
        <dbReference type="ARBA" id="ARBA00001412"/>
    </source>
</evidence>
<sequence length="1022" mass="112430">MTHALPYFEDFAPTTGAARRPRSCLHSDAPRIVLNGDWRFRLSPTPRGLSDEMADPAFDDSGWDEIPVPSHWVLGQDGRFGLPAYTNVQYPFPVEPPFVPDENPTGDYRVEIDVPTAWQSLERVVLRFEGVESAFKVWLNGDEVGTAMGSRLSHEFDVTASLRPGSNVLAVRVHQWSIASYLEDQDQWWMPGIFRDVTLLGRPEGGIDDAWTRAEYDHETGAGTVHVEVDAEPTAFPVTFEVDGLGIHVTWDTPADIAPVHVDRVEPWSAESPTQYQGFLRTNVEALSIRLGFRTVRIEGDRFLVNGRRVVFHGVNRHEAHPERGRVFDEEHARADMLLMKQHNVNAIRTSHYPPHPRVLDLADELGFWVIDECDLETHGFEFGGWVGNPSDDPRFADAYLDRIERTIERDKNHPSIVMWSLGNESGTGRNLAAMSAWVHRRDPGRPVHYEGDYTGEYTDVYSRMYSNLQETESIGSDVIPGDLLGCTPGEGMRQRTKPFILCEYVHAMGNGPGQIGEYEDLVLRYPRLHGGFVWEWRDHGILTETADGEAFYAYGGDFGEVVHDGNFVMDGMVLPDDTPTPGLAEYKAVVQPVAFGLERDGGSATLVVENRYHSISTAHASLVWVLAVDGDDMATGVLDAAAVAAGDTARIPLPADALDAGELAADGAEGSAPEVWLTVQAILRDDAPWAEAGHVVAVEQFDLTPAPRPAVPARWVDADEETYPASGATRLTLGDGEFDLATGRLVRLGSLEVDGPRLELWRAPTDNDRSDSSGSYELADPRLTFGTGVPGPSSEARWRQAGLDRLTHRVRSVKVGSGSLTVVVRTSAAQSFDSVDTTYCWTEGADGDLGLRVDIVPSAGWAITWPRVGIRIDLPASVTNAEWYGTGPFESYPDSRRAALVGRFSSLVDDLGAVYSMPQETGHRSDLRELELGTFDGEGGIVIQARPDTAGRRPGFTASRHTPQELDRAAHPHELPASEAVHLYIDAAQHGLGSRACGLDVLPEHQLWPSARTLELTIRSR</sequence>
<reference evidence="10 11" key="1">
    <citation type="journal article" date="2015" name="Genome Announc.">
        <title>Complete Genome Sequence of Clavibacter michiganensis subsp. insidiosus R1-1 Using PacBio Single-Molecule Real-Time Technology.</title>
        <authorList>
            <person name="Lu Y."/>
            <person name="Samac D.A."/>
            <person name="Glazebrook J."/>
            <person name="Ishimaru C.A."/>
        </authorList>
    </citation>
    <scope>NUCLEOTIDE SEQUENCE [LARGE SCALE GENOMIC DNA]</scope>
    <source>
        <strain evidence="10 11">R1-1</strain>
    </source>
</reference>
<protein>
    <recommendedName>
        <fullName evidence="4">Beta-galactosidase</fullName>
        <ecNumber evidence="3">3.2.1.23</ecNumber>
    </recommendedName>
    <alternativeName>
        <fullName evidence="7">Lactase</fullName>
    </alternativeName>
</protein>
<dbReference type="Gene3D" id="2.60.120.260">
    <property type="entry name" value="Galactose-binding domain-like"/>
    <property type="match status" value="1"/>
</dbReference>
<evidence type="ECO:0000313" key="11">
    <source>
        <dbReference type="Proteomes" id="UP000032604"/>
    </source>
</evidence>
<dbReference type="EC" id="3.2.1.23" evidence="3"/>
<dbReference type="AlphaFoldDB" id="A0A0D5CJE9"/>
<dbReference type="EMBL" id="CP011043">
    <property type="protein sequence ID" value="AJW79382.1"/>
    <property type="molecule type" value="Genomic_DNA"/>
</dbReference>
<dbReference type="SMART" id="SM01038">
    <property type="entry name" value="Bgal_small_N"/>
    <property type="match status" value="1"/>
</dbReference>
<dbReference type="Proteomes" id="UP000032604">
    <property type="component" value="Chromosome"/>
</dbReference>
<dbReference type="SUPFAM" id="SSF49785">
    <property type="entry name" value="Galactose-binding domain-like"/>
    <property type="match status" value="1"/>
</dbReference>
<dbReference type="PRINTS" id="PR00132">
    <property type="entry name" value="GLHYDRLASE2"/>
</dbReference>
<dbReference type="Pfam" id="PF02929">
    <property type="entry name" value="Bgal_small_N"/>
    <property type="match status" value="1"/>
</dbReference>
<dbReference type="Pfam" id="PF02836">
    <property type="entry name" value="Glyco_hydro_2_C"/>
    <property type="match status" value="1"/>
</dbReference>
<dbReference type="InterPro" id="IPR032312">
    <property type="entry name" value="LacZ_4"/>
</dbReference>
<dbReference type="InterPro" id="IPR023230">
    <property type="entry name" value="Glyco_hydro_2_CS"/>
</dbReference>
<dbReference type="RefSeq" id="WP_045528595.1">
    <property type="nucleotide sequence ID" value="NZ_CP011043.1"/>
</dbReference>
<dbReference type="InterPro" id="IPR017853">
    <property type="entry name" value="GH"/>
</dbReference>
<proteinExistence type="inferred from homology"/>
<comment type="similarity">
    <text evidence="2">Belongs to the glycosyl hydrolase 2 family.</text>
</comment>
<keyword evidence="5" id="KW-0378">Hydrolase</keyword>
<dbReference type="InterPro" id="IPR013783">
    <property type="entry name" value="Ig-like_fold"/>
</dbReference>
<organism evidence="10 11">
    <name type="scientific">Clavibacter michiganensis subsp. insidiosus</name>
    <dbReference type="NCBI Taxonomy" id="33014"/>
    <lineage>
        <taxon>Bacteria</taxon>
        <taxon>Bacillati</taxon>
        <taxon>Actinomycetota</taxon>
        <taxon>Actinomycetes</taxon>
        <taxon>Micrococcales</taxon>
        <taxon>Microbacteriaceae</taxon>
        <taxon>Clavibacter</taxon>
    </lineage>
</organism>
<name>A0A0D5CJE9_9MICO</name>
<dbReference type="InterPro" id="IPR004199">
    <property type="entry name" value="B-gal_small/dom_5"/>
</dbReference>
<dbReference type="PATRIC" id="fig|33014.5.peg.2024"/>
<dbReference type="GO" id="GO:0009341">
    <property type="term" value="C:beta-galactosidase complex"/>
    <property type="evidence" value="ECO:0007669"/>
    <property type="project" value="InterPro"/>
</dbReference>
<keyword evidence="6" id="KW-0326">Glycosidase</keyword>
<accession>A0A0D5CJE9</accession>
<dbReference type="PANTHER" id="PTHR46323:SF2">
    <property type="entry name" value="BETA-GALACTOSIDASE"/>
    <property type="match status" value="1"/>
</dbReference>
<dbReference type="Pfam" id="PF02837">
    <property type="entry name" value="Glyco_hydro_2_N"/>
    <property type="match status" value="1"/>
</dbReference>
<dbReference type="InterPro" id="IPR006104">
    <property type="entry name" value="Glyco_hydro_2_N"/>
</dbReference>
<dbReference type="InterPro" id="IPR050347">
    <property type="entry name" value="Bact_Beta-galactosidase"/>
</dbReference>
<dbReference type="Gene3D" id="2.70.98.10">
    <property type="match status" value="1"/>
</dbReference>
<dbReference type="GO" id="GO:0005990">
    <property type="term" value="P:lactose catabolic process"/>
    <property type="evidence" value="ECO:0007669"/>
    <property type="project" value="TreeGrafter"/>
</dbReference>
<evidence type="ECO:0000256" key="5">
    <source>
        <dbReference type="ARBA" id="ARBA00022801"/>
    </source>
</evidence>
<dbReference type="PROSITE" id="PS00719">
    <property type="entry name" value="GLYCOSYL_HYDROL_F2_1"/>
    <property type="match status" value="1"/>
</dbReference>
<dbReference type="Pfam" id="PF16353">
    <property type="entry name" value="LacZ_4"/>
    <property type="match status" value="1"/>
</dbReference>
<dbReference type="GO" id="GO:0004565">
    <property type="term" value="F:beta-galactosidase activity"/>
    <property type="evidence" value="ECO:0007669"/>
    <property type="project" value="UniProtKB-EC"/>
</dbReference>
<dbReference type="SUPFAM" id="SSF51445">
    <property type="entry name" value="(Trans)glycosidases"/>
    <property type="match status" value="1"/>
</dbReference>
<feature type="region of interest" description="Disordered" evidence="8">
    <location>
        <begin position="763"/>
        <end position="795"/>
    </location>
</feature>
<dbReference type="OrthoDB" id="9762066at2"/>
<dbReference type="InterPro" id="IPR011013">
    <property type="entry name" value="Gal_mutarotase_sf_dom"/>
</dbReference>
<evidence type="ECO:0000313" key="10">
    <source>
        <dbReference type="EMBL" id="AJW79382.1"/>
    </source>
</evidence>
<dbReference type="KEGG" id="cmh:VO01_09795"/>
<dbReference type="InterPro" id="IPR006101">
    <property type="entry name" value="Glyco_hydro_2"/>
</dbReference>
<dbReference type="Gene3D" id="2.60.40.10">
    <property type="entry name" value="Immunoglobulins"/>
    <property type="match status" value="2"/>
</dbReference>
<evidence type="ECO:0000259" key="9">
    <source>
        <dbReference type="SMART" id="SM01038"/>
    </source>
</evidence>
<dbReference type="InterPro" id="IPR006103">
    <property type="entry name" value="Glyco_hydro_2_cat"/>
</dbReference>
<feature type="domain" description="Beta galactosidase small chain/" evidence="9">
    <location>
        <begin position="731"/>
        <end position="1020"/>
    </location>
</feature>
<comment type="catalytic activity">
    <reaction evidence="1">
        <text>Hydrolysis of terminal non-reducing beta-D-galactose residues in beta-D-galactosides.</text>
        <dbReference type="EC" id="3.2.1.23"/>
    </reaction>
</comment>
<evidence type="ECO:0000256" key="3">
    <source>
        <dbReference type="ARBA" id="ARBA00012756"/>
    </source>
</evidence>
<dbReference type="GO" id="GO:0030246">
    <property type="term" value="F:carbohydrate binding"/>
    <property type="evidence" value="ECO:0007669"/>
    <property type="project" value="InterPro"/>
</dbReference>
<dbReference type="InterPro" id="IPR008979">
    <property type="entry name" value="Galactose-bd-like_sf"/>
</dbReference>
<evidence type="ECO:0000256" key="8">
    <source>
        <dbReference type="SAM" id="MobiDB-lite"/>
    </source>
</evidence>
<dbReference type="InterPro" id="IPR023232">
    <property type="entry name" value="Glyco_hydro_2_AS"/>
</dbReference>
<evidence type="ECO:0000256" key="6">
    <source>
        <dbReference type="ARBA" id="ARBA00023295"/>
    </source>
</evidence>